<protein>
    <submittedName>
        <fullName evidence="2">Uncharacterized protein</fullName>
    </submittedName>
</protein>
<gene>
    <name evidence="2" type="ORF">DUNSADRAFT_12703</name>
</gene>
<evidence type="ECO:0000313" key="2">
    <source>
        <dbReference type="EMBL" id="KAF5831708.1"/>
    </source>
</evidence>
<dbReference type="EMBL" id="MU069927">
    <property type="protein sequence ID" value="KAF5831708.1"/>
    <property type="molecule type" value="Genomic_DNA"/>
</dbReference>
<feature type="region of interest" description="Disordered" evidence="1">
    <location>
        <begin position="33"/>
        <end position="95"/>
    </location>
</feature>
<evidence type="ECO:0000313" key="3">
    <source>
        <dbReference type="Proteomes" id="UP000815325"/>
    </source>
</evidence>
<sequence>ANPLSTDVEILYQRLLGQDSYAVKAWFDDYCEAMEEPGAPADSGSEDREEEEEEEEEEVDDETKQRGKKRARRAAASGGGKGRKRGGSKAGLAQQ</sequence>
<organism evidence="2 3">
    <name type="scientific">Dunaliella salina</name>
    <name type="common">Green alga</name>
    <name type="synonym">Protococcus salinus</name>
    <dbReference type="NCBI Taxonomy" id="3046"/>
    <lineage>
        <taxon>Eukaryota</taxon>
        <taxon>Viridiplantae</taxon>
        <taxon>Chlorophyta</taxon>
        <taxon>core chlorophytes</taxon>
        <taxon>Chlorophyceae</taxon>
        <taxon>CS clade</taxon>
        <taxon>Chlamydomonadales</taxon>
        <taxon>Dunaliellaceae</taxon>
        <taxon>Dunaliella</taxon>
    </lineage>
</organism>
<name>A0ABQ7GAS3_DUNSA</name>
<dbReference type="Proteomes" id="UP000815325">
    <property type="component" value="Unassembled WGS sequence"/>
</dbReference>
<feature type="compositionally biased region" description="Acidic residues" evidence="1">
    <location>
        <begin position="47"/>
        <end position="61"/>
    </location>
</feature>
<feature type="non-terminal residue" evidence="2">
    <location>
        <position position="95"/>
    </location>
</feature>
<comment type="caution">
    <text evidence="2">The sequence shown here is derived from an EMBL/GenBank/DDBJ whole genome shotgun (WGS) entry which is preliminary data.</text>
</comment>
<feature type="non-terminal residue" evidence="2">
    <location>
        <position position="1"/>
    </location>
</feature>
<keyword evidence="3" id="KW-1185">Reference proteome</keyword>
<proteinExistence type="predicted"/>
<accession>A0ABQ7GAS3</accession>
<evidence type="ECO:0000256" key="1">
    <source>
        <dbReference type="SAM" id="MobiDB-lite"/>
    </source>
</evidence>
<reference evidence="2" key="1">
    <citation type="submission" date="2017-08" db="EMBL/GenBank/DDBJ databases">
        <authorList>
            <person name="Polle J.E."/>
            <person name="Barry K."/>
            <person name="Cushman J."/>
            <person name="Schmutz J."/>
            <person name="Tran D."/>
            <person name="Hathwaick L.T."/>
            <person name="Yim W.C."/>
            <person name="Jenkins J."/>
            <person name="Mckie-Krisberg Z.M."/>
            <person name="Prochnik S."/>
            <person name="Lindquist E."/>
            <person name="Dockter R.B."/>
            <person name="Adam C."/>
            <person name="Molina H."/>
            <person name="Bunkerborg J."/>
            <person name="Jin E."/>
            <person name="Buchheim M."/>
            <person name="Magnuson J."/>
        </authorList>
    </citation>
    <scope>NUCLEOTIDE SEQUENCE</scope>
    <source>
        <strain evidence="2">CCAP 19/18</strain>
    </source>
</reference>